<organism evidence="5 6">
    <name type="scientific">Ridgeia piscesae</name>
    <name type="common">Tubeworm</name>
    <dbReference type="NCBI Taxonomy" id="27915"/>
    <lineage>
        <taxon>Eukaryota</taxon>
        <taxon>Metazoa</taxon>
        <taxon>Spiralia</taxon>
        <taxon>Lophotrochozoa</taxon>
        <taxon>Annelida</taxon>
        <taxon>Polychaeta</taxon>
        <taxon>Sedentaria</taxon>
        <taxon>Canalipalpata</taxon>
        <taxon>Sabellida</taxon>
        <taxon>Siboglinidae</taxon>
        <taxon>Ridgeia</taxon>
    </lineage>
</organism>
<evidence type="ECO:0000259" key="4">
    <source>
        <dbReference type="PROSITE" id="PS51279"/>
    </source>
</evidence>
<dbReference type="PANTHER" id="PTHR48407:SF1">
    <property type="entry name" value="CRANIOFACIAL DEVELOPMENT PROTEIN 1"/>
    <property type="match status" value="1"/>
</dbReference>
<keyword evidence="6" id="KW-1185">Reference proteome</keyword>
<feature type="compositionally biased region" description="Basic and acidic residues" evidence="3">
    <location>
        <begin position="81"/>
        <end position="110"/>
    </location>
</feature>
<gene>
    <name evidence="5" type="ORF">NP493_389g03093</name>
</gene>
<evidence type="ECO:0000313" key="5">
    <source>
        <dbReference type="EMBL" id="KAK2181614.1"/>
    </source>
</evidence>
<feature type="compositionally biased region" description="Basic residues" evidence="3">
    <location>
        <begin position="49"/>
        <end position="71"/>
    </location>
</feature>
<reference evidence="5" key="1">
    <citation type="journal article" date="2023" name="Mol. Biol. Evol.">
        <title>Third-Generation Sequencing Reveals the Adaptive Role of the Epigenome in Three Deep-Sea Polychaetes.</title>
        <authorList>
            <person name="Perez M."/>
            <person name="Aroh O."/>
            <person name="Sun Y."/>
            <person name="Lan Y."/>
            <person name="Juniper S.K."/>
            <person name="Young C.R."/>
            <person name="Angers B."/>
            <person name="Qian P.Y."/>
        </authorList>
    </citation>
    <scope>NUCLEOTIDE SEQUENCE</scope>
    <source>
        <strain evidence="5">R07B-5</strain>
    </source>
</reference>
<feature type="compositionally biased region" description="Basic and acidic residues" evidence="3">
    <location>
        <begin position="201"/>
        <end position="214"/>
    </location>
</feature>
<dbReference type="GO" id="GO:0000812">
    <property type="term" value="C:Swr1 complex"/>
    <property type="evidence" value="ECO:0007669"/>
    <property type="project" value="TreeGrafter"/>
</dbReference>
<accession>A0AAD9NVR0</accession>
<proteinExistence type="predicted"/>
<feature type="compositionally biased region" description="Acidic residues" evidence="3">
    <location>
        <begin position="24"/>
        <end position="36"/>
    </location>
</feature>
<sequence length="309" mass="34422">MTTIDEEFSSDSNDEDYVPGVEEVVSEDDQSGEDEELLHAELSDGSKTNKIKGKKKRSKASVLTVRKRKGGIKLEEEVEDETTKQDDEAADSKDTQLSEEMQREAEERKELTKKKRVDDLWADFLKDTSSPLSQPKPKSSPLNTQAKLASTTQIKGVTSTVCQTASNSNNTLSKKPAKVTITQEFDFAGEIVKITKEVDVNSKEAKQMDQKDVSNMEGKASPAALSGAKRPGGGLGNLLGKLGKKPKISTLEKSQLDWNKFKQEEGLEEELQVHNRGKEGYLERQAFLSRTDHRQYELEKSVRLGLSKR</sequence>
<evidence type="ECO:0000256" key="3">
    <source>
        <dbReference type="SAM" id="MobiDB-lite"/>
    </source>
</evidence>
<dbReference type="InterPro" id="IPR011421">
    <property type="entry name" value="BCNT-C"/>
</dbReference>
<feature type="region of interest" description="Disordered" evidence="3">
    <location>
        <begin position="201"/>
        <end position="242"/>
    </location>
</feature>
<dbReference type="Proteomes" id="UP001209878">
    <property type="component" value="Unassembled WGS sequence"/>
</dbReference>
<feature type="compositionally biased region" description="Low complexity" evidence="3">
    <location>
        <begin position="129"/>
        <end position="142"/>
    </location>
</feature>
<dbReference type="PROSITE" id="PS51279">
    <property type="entry name" value="BCNT_C"/>
    <property type="match status" value="1"/>
</dbReference>
<evidence type="ECO:0000256" key="2">
    <source>
        <dbReference type="ARBA" id="ARBA00030244"/>
    </source>
</evidence>
<dbReference type="InterPro" id="IPR027124">
    <property type="entry name" value="Swc5/CFDP1/2"/>
</dbReference>
<feature type="domain" description="BCNT-C" evidence="4">
    <location>
        <begin position="229"/>
        <end position="309"/>
    </location>
</feature>
<dbReference type="AlphaFoldDB" id="A0AAD9NVR0"/>
<dbReference type="Pfam" id="PF07572">
    <property type="entry name" value="BCNT"/>
    <property type="match status" value="1"/>
</dbReference>
<name>A0AAD9NVR0_RIDPI</name>
<dbReference type="EMBL" id="JAODUO010000388">
    <property type="protein sequence ID" value="KAK2181614.1"/>
    <property type="molecule type" value="Genomic_DNA"/>
</dbReference>
<feature type="region of interest" description="Disordered" evidence="3">
    <location>
        <begin position="1"/>
        <end position="113"/>
    </location>
</feature>
<comment type="caution">
    <text evidence="5">The sequence shown here is derived from an EMBL/GenBank/DDBJ whole genome shotgun (WGS) entry which is preliminary data.</text>
</comment>
<evidence type="ECO:0000313" key="6">
    <source>
        <dbReference type="Proteomes" id="UP001209878"/>
    </source>
</evidence>
<dbReference type="PANTHER" id="PTHR48407">
    <property type="entry name" value="CRANIOFACIAL DEVELOPMENT PROTEIN 1"/>
    <property type="match status" value="1"/>
</dbReference>
<feature type="region of interest" description="Disordered" evidence="3">
    <location>
        <begin position="127"/>
        <end position="146"/>
    </location>
</feature>
<feature type="compositionally biased region" description="Acidic residues" evidence="3">
    <location>
        <begin position="1"/>
        <end position="17"/>
    </location>
</feature>
<protein>
    <recommendedName>
        <fullName evidence="1">Craniofacial development protein 1</fullName>
    </recommendedName>
    <alternativeName>
        <fullName evidence="2">Bucentaur</fullName>
    </alternativeName>
</protein>
<evidence type="ECO:0000256" key="1">
    <source>
        <dbReference type="ARBA" id="ARBA00019033"/>
    </source>
</evidence>